<evidence type="ECO:0000259" key="1">
    <source>
        <dbReference type="PROSITE" id="PS50142"/>
    </source>
</evidence>
<reference evidence="2" key="2">
    <citation type="submission" date="2023-06" db="EMBL/GenBank/DDBJ databases">
        <authorList>
            <consortium name="Lawrence Berkeley National Laboratory"/>
            <person name="Haridas S."/>
            <person name="Hensen N."/>
            <person name="Bonometti L."/>
            <person name="Westerberg I."/>
            <person name="Brannstrom I.O."/>
            <person name="Guillou S."/>
            <person name="Cros-Aarteil S."/>
            <person name="Calhoun S."/>
            <person name="Kuo A."/>
            <person name="Mondo S."/>
            <person name="Pangilinan J."/>
            <person name="Riley R."/>
            <person name="Labutti K."/>
            <person name="Andreopoulos B."/>
            <person name="Lipzen A."/>
            <person name="Chen C."/>
            <person name="Yanf M."/>
            <person name="Daum C."/>
            <person name="Ng V."/>
            <person name="Clum A."/>
            <person name="Steindorff A."/>
            <person name="Ohm R."/>
            <person name="Martin F."/>
            <person name="Silar P."/>
            <person name="Natvig D."/>
            <person name="Lalanne C."/>
            <person name="Gautier V."/>
            <person name="Ament-Velasquez S.L."/>
            <person name="Kruys A."/>
            <person name="Hutchinson M.I."/>
            <person name="Powell A.J."/>
            <person name="Barry K."/>
            <person name="Miller A.N."/>
            <person name="Grigoriev I.V."/>
            <person name="Debuchy R."/>
            <person name="Gladieux P."/>
            <person name="Thoren M.H."/>
            <person name="Johannesson H."/>
        </authorList>
    </citation>
    <scope>NUCLEOTIDE SEQUENCE</scope>
    <source>
        <strain evidence="2">CBS 168.71</strain>
    </source>
</reference>
<dbReference type="SMART" id="SM00535">
    <property type="entry name" value="RIBOc"/>
    <property type="match status" value="1"/>
</dbReference>
<evidence type="ECO:0000313" key="3">
    <source>
        <dbReference type="Proteomes" id="UP001278766"/>
    </source>
</evidence>
<accession>A0AAE0LNA4</accession>
<protein>
    <submittedName>
        <fullName evidence="2">Ribonuclease III domain-containing protein</fullName>
    </submittedName>
</protein>
<dbReference type="GO" id="GO:0006396">
    <property type="term" value="P:RNA processing"/>
    <property type="evidence" value="ECO:0007669"/>
    <property type="project" value="InterPro"/>
</dbReference>
<comment type="caution">
    <text evidence="2">The sequence shown here is derived from an EMBL/GenBank/DDBJ whole genome shotgun (WGS) entry which is preliminary data.</text>
</comment>
<feature type="domain" description="RNase III" evidence="1">
    <location>
        <begin position="4"/>
        <end position="128"/>
    </location>
</feature>
<dbReference type="Gene3D" id="1.10.1520.10">
    <property type="entry name" value="Ribonuclease III domain"/>
    <property type="match status" value="1"/>
</dbReference>
<dbReference type="InterPro" id="IPR036389">
    <property type="entry name" value="RNase_III_sf"/>
</dbReference>
<dbReference type="GeneID" id="87841544"/>
<dbReference type="Proteomes" id="UP001278766">
    <property type="component" value="Unassembled WGS sequence"/>
</dbReference>
<dbReference type="GO" id="GO:0004525">
    <property type="term" value="F:ribonuclease III activity"/>
    <property type="evidence" value="ECO:0007669"/>
    <property type="project" value="InterPro"/>
</dbReference>
<dbReference type="InterPro" id="IPR000999">
    <property type="entry name" value="RNase_III_dom"/>
</dbReference>
<dbReference type="Pfam" id="PF00636">
    <property type="entry name" value="Ribonuclease_3"/>
    <property type="match status" value="1"/>
</dbReference>
<dbReference type="EMBL" id="JAUEPN010000008">
    <property type="protein sequence ID" value="KAK3291751.1"/>
    <property type="molecule type" value="Genomic_DNA"/>
</dbReference>
<dbReference type="RefSeq" id="XP_062655265.1">
    <property type="nucleotide sequence ID" value="XM_062804596.1"/>
</dbReference>
<dbReference type="CDD" id="cd00593">
    <property type="entry name" value="RIBOc"/>
    <property type="match status" value="1"/>
</dbReference>
<keyword evidence="3" id="KW-1185">Reference proteome</keyword>
<reference evidence="2" key="1">
    <citation type="journal article" date="2023" name="Mol. Phylogenet. Evol.">
        <title>Genome-scale phylogeny and comparative genomics of the fungal order Sordariales.</title>
        <authorList>
            <person name="Hensen N."/>
            <person name="Bonometti L."/>
            <person name="Westerberg I."/>
            <person name="Brannstrom I.O."/>
            <person name="Guillou S."/>
            <person name="Cros-Aarteil S."/>
            <person name="Calhoun S."/>
            <person name="Haridas S."/>
            <person name="Kuo A."/>
            <person name="Mondo S."/>
            <person name="Pangilinan J."/>
            <person name="Riley R."/>
            <person name="LaButti K."/>
            <person name="Andreopoulos B."/>
            <person name="Lipzen A."/>
            <person name="Chen C."/>
            <person name="Yan M."/>
            <person name="Daum C."/>
            <person name="Ng V."/>
            <person name="Clum A."/>
            <person name="Steindorff A."/>
            <person name="Ohm R.A."/>
            <person name="Martin F."/>
            <person name="Silar P."/>
            <person name="Natvig D.O."/>
            <person name="Lalanne C."/>
            <person name="Gautier V."/>
            <person name="Ament-Velasquez S.L."/>
            <person name="Kruys A."/>
            <person name="Hutchinson M.I."/>
            <person name="Powell A.J."/>
            <person name="Barry K."/>
            <person name="Miller A.N."/>
            <person name="Grigoriev I.V."/>
            <person name="Debuchy R."/>
            <person name="Gladieux P."/>
            <person name="Hiltunen Thoren M."/>
            <person name="Johannesson H."/>
        </authorList>
    </citation>
    <scope>NUCLEOTIDE SEQUENCE</scope>
    <source>
        <strain evidence="2">CBS 168.71</strain>
    </source>
</reference>
<dbReference type="PROSITE" id="PS50142">
    <property type="entry name" value="RNASE_3_2"/>
    <property type="match status" value="1"/>
</dbReference>
<name>A0AAE0LNA4_9PEZI</name>
<dbReference type="AlphaFoldDB" id="A0AAE0LNA4"/>
<gene>
    <name evidence="2" type="ORF">B0H64DRAFT_407947</name>
</gene>
<sequence>MPGYAELQDILGYCFSNPRLMDEATLAQDAPSTAPPKTHGNKSLALVGDALIRLDVAGRSYAGGIGTAESTILLSEIGSNRSLEAHGRRLGLDKFVIKHPGQQGQDVPRETLASTVEALIGAVWIDSGQDFNQVQSVIGNLGIGNPKHEEEANT</sequence>
<dbReference type="SUPFAM" id="SSF69065">
    <property type="entry name" value="RNase III domain-like"/>
    <property type="match status" value="1"/>
</dbReference>
<evidence type="ECO:0000313" key="2">
    <source>
        <dbReference type="EMBL" id="KAK3291751.1"/>
    </source>
</evidence>
<organism evidence="2 3">
    <name type="scientific">Chaetomium fimeti</name>
    <dbReference type="NCBI Taxonomy" id="1854472"/>
    <lineage>
        <taxon>Eukaryota</taxon>
        <taxon>Fungi</taxon>
        <taxon>Dikarya</taxon>
        <taxon>Ascomycota</taxon>
        <taxon>Pezizomycotina</taxon>
        <taxon>Sordariomycetes</taxon>
        <taxon>Sordariomycetidae</taxon>
        <taxon>Sordariales</taxon>
        <taxon>Chaetomiaceae</taxon>
        <taxon>Chaetomium</taxon>
    </lineage>
</organism>
<proteinExistence type="predicted"/>